<dbReference type="SMART" id="SM00388">
    <property type="entry name" value="HisKA"/>
    <property type="match status" value="1"/>
</dbReference>
<dbReference type="SMART" id="SM00448">
    <property type="entry name" value="REC"/>
    <property type="match status" value="1"/>
</dbReference>
<keyword evidence="2" id="KW-1003">Cell membrane</keyword>
<dbReference type="CDD" id="cd16922">
    <property type="entry name" value="HATPase_EvgS-ArcB-TorS-like"/>
    <property type="match status" value="1"/>
</dbReference>
<dbReference type="PRINTS" id="PR00344">
    <property type="entry name" value="BCTRLSENSOR"/>
</dbReference>
<evidence type="ECO:0000256" key="5">
    <source>
        <dbReference type="ARBA" id="ARBA00022741"/>
    </source>
</evidence>
<keyword evidence="5" id="KW-0547">Nucleotide-binding</keyword>
<keyword evidence="3" id="KW-0597">Phosphoprotein</keyword>
<evidence type="ECO:0000259" key="12">
    <source>
        <dbReference type="PROSITE" id="PS50110"/>
    </source>
</evidence>
<keyword evidence="7 10" id="KW-1133">Transmembrane helix</keyword>
<dbReference type="Gene3D" id="1.10.287.130">
    <property type="match status" value="1"/>
</dbReference>
<evidence type="ECO:0000256" key="1">
    <source>
        <dbReference type="ARBA" id="ARBA00004651"/>
    </source>
</evidence>
<dbReference type="SMART" id="SM00387">
    <property type="entry name" value="HATPase_c"/>
    <property type="match status" value="1"/>
</dbReference>
<dbReference type="CDD" id="cd00082">
    <property type="entry name" value="HisKA"/>
    <property type="match status" value="1"/>
</dbReference>
<feature type="transmembrane region" description="Helical" evidence="10">
    <location>
        <begin position="276"/>
        <end position="296"/>
    </location>
</feature>
<dbReference type="GO" id="GO:0005886">
    <property type="term" value="C:plasma membrane"/>
    <property type="evidence" value="ECO:0007669"/>
    <property type="project" value="UniProtKB-SubCell"/>
</dbReference>
<dbReference type="SUPFAM" id="SSF47384">
    <property type="entry name" value="Homodimeric domain of signal transducing histidine kinase"/>
    <property type="match status" value="1"/>
</dbReference>
<comment type="subcellular location">
    <subcellularLocation>
        <location evidence="1">Cell membrane</location>
        <topology evidence="1">Multi-pass membrane protein</topology>
    </subcellularLocation>
</comment>
<evidence type="ECO:0000256" key="3">
    <source>
        <dbReference type="ARBA" id="ARBA00022553"/>
    </source>
</evidence>
<dbReference type="PROSITE" id="PS50894">
    <property type="entry name" value="HPT"/>
    <property type="match status" value="1"/>
</dbReference>
<evidence type="ECO:0000313" key="14">
    <source>
        <dbReference type="EMBL" id="VAW15540.1"/>
    </source>
</evidence>
<dbReference type="Pfam" id="PF00512">
    <property type="entry name" value="HisKA"/>
    <property type="match status" value="1"/>
</dbReference>
<keyword evidence="9 10" id="KW-0472">Membrane</keyword>
<dbReference type="SUPFAM" id="SSF52172">
    <property type="entry name" value="CheY-like"/>
    <property type="match status" value="1"/>
</dbReference>
<evidence type="ECO:0000256" key="2">
    <source>
        <dbReference type="ARBA" id="ARBA00022475"/>
    </source>
</evidence>
<dbReference type="Pfam" id="PF00072">
    <property type="entry name" value="Response_reg"/>
    <property type="match status" value="1"/>
</dbReference>
<evidence type="ECO:0000259" key="13">
    <source>
        <dbReference type="PROSITE" id="PS50894"/>
    </source>
</evidence>
<name>A0A3B0TF69_9ZZZZ</name>
<dbReference type="FunFam" id="3.30.565.10:FF:000010">
    <property type="entry name" value="Sensor histidine kinase RcsC"/>
    <property type="match status" value="1"/>
</dbReference>
<dbReference type="Gene3D" id="3.40.50.2300">
    <property type="match status" value="1"/>
</dbReference>
<dbReference type="InterPro" id="IPR036890">
    <property type="entry name" value="HATPase_C_sf"/>
</dbReference>
<dbReference type="GO" id="GO:0000155">
    <property type="term" value="F:phosphorelay sensor kinase activity"/>
    <property type="evidence" value="ECO:0007669"/>
    <property type="project" value="InterPro"/>
</dbReference>
<dbReference type="SUPFAM" id="SSF55874">
    <property type="entry name" value="ATPase domain of HSP90 chaperone/DNA topoisomerase II/histidine kinase"/>
    <property type="match status" value="1"/>
</dbReference>
<evidence type="ECO:0000259" key="11">
    <source>
        <dbReference type="PROSITE" id="PS50109"/>
    </source>
</evidence>
<accession>A0A3B0TF69</accession>
<protein>
    <submittedName>
        <fullName evidence="14">Two-component system sensor histidine kinase</fullName>
    </submittedName>
</protein>
<dbReference type="SUPFAM" id="SSF47226">
    <property type="entry name" value="Histidine-containing phosphotransfer domain, HPT domain"/>
    <property type="match status" value="1"/>
</dbReference>
<dbReference type="AlphaFoldDB" id="A0A3B0TF69"/>
<proteinExistence type="predicted"/>
<dbReference type="InterPro" id="IPR036641">
    <property type="entry name" value="HPT_dom_sf"/>
</dbReference>
<feature type="domain" description="Response regulatory" evidence="12">
    <location>
        <begin position="569"/>
        <end position="685"/>
    </location>
</feature>
<dbReference type="GO" id="GO:0005524">
    <property type="term" value="F:ATP binding"/>
    <property type="evidence" value="ECO:0007669"/>
    <property type="project" value="UniProtKB-KW"/>
</dbReference>
<dbReference type="PANTHER" id="PTHR45339:SF1">
    <property type="entry name" value="HYBRID SIGNAL TRANSDUCTION HISTIDINE KINASE J"/>
    <property type="match status" value="1"/>
</dbReference>
<dbReference type="InterPro" id="IPR008207">
    <property type="entry name" value="Sig_transdc_His_kin_Hpt_dom"/>
</dbReference>
<feature type="transmembrane region" description="Helical" evidence="10">
    <location>
        <begin position="12"/>
        <end position="32"/>
    </location>
</feature>
<evidence type="ECO:0000256" key="4">
    <source>
        <dbReference type="ARBA" id="ARBA00022692"/>
    </source>
</evidence>
<evidence type="ECO:0000256" key="8">
    <source>
        <dbReference type="ARBA" id="ARBA00023012"/>
    </source>
</evidence>
<keyword evidence="14" id="KW-0808">Transferase</keyword>
<dbReference type="EMBL" id="UOEL01000126">
    <property type="protein sequence ID" value="VAW15540.1"/>
    <property type="molecule type" value="Genomic_DNA"/>
</dbReference>
<dbReference type="CDD" id="cd17546">
    <property type="entry name" value="REC_hyHK_CKI1_RcsC-like"/>
    <property type="match status" value="1"/>
</dbReference>
<dbReference type="InterPro" id="IPR004358">
    <property type="entry name" value="Sig_transdc_His_kin-like_C"/>
</dbReference>
<dbReference type="PANTHER" id="PTHR45339">
    <property type="entry name" value="HYBRID SIGNAL TRANSDUCTION HISTIDINE KINASE J"/>
    <property type="match status" value="1"/>
</dbReference>
<gene>
    <name evidence="14" type="ORF">MNBD_BACTEROID03-1875</name>
</gene>
<dbReference type="InterPro" id="IPR003661">
    <property type="entry name" value="HisK_dim/P_dom"/>
</dbReference>
<dbReference type="Pfam" id="PF02518">
    <property type="entry name" value="HATPase_c"/>
    <property type="match status" value="1"/>
</dbReference>
<organism evidence="14">
    <name type="scientific">hydrothermal vent metagenome</name>
    <dbReference type="NCBI Taxonomy" id="652676"/>
    <lineage>
        <taxon>unclassified sequences</taxon>
        <taxon>metagenomes</taxon>
        <taxon>ecological metagenomes</taxon>
    </lineage>
</organism>
<dbReference type="InterPro" id="IPR036097">
    <property type="entry name" value="HisK_dim/P_sf"/>
</dbReference>
<dbReference type="PROSITE" id="PS50109">
    <property type="entry name" value="HIS_KIN"/>
    <property type="match status" value="1"/>
</dbReference>
<dbReference type="InterPro" id="IPR011006">
    <property type="entry name" value="CheY-like_superfamily"/>
</dbReference>
<dbReference type="InterPro" id="IPR001789">
    <property type="entry name" value="Sig_transdc_resp-reg_receiver"/>
</dbReference>
<evidence type="ECO:0000256" key="10">
    <source>
        <dbReference type="SAM" id="Phobius"/>
    </source>
</evidence>
<dbReference type="PROSITE" id="PS50110">
    <property type="entry name" value="RESPONSE_REGULATORY"/>
    <property type="match status" value="1"/>
</dbReference>
<evidence type="ECO:0000256" key="6">
    <source>
        <dbReference type="ARBA" id="ARBA00022840"/>
    </source>
</evidence>
<keyword evidence="4 10" id="KW-0812">Transmembrane</keyword>
<keyword evidence="8" id="KW-0902">Two-component regulatory system</keyword>
<keyword evidence="6" id="KW-0067">ATP-binding</keyword>
<feature type="domain" description="Histidine kinase" evidence="11">
    <location>
        <begin position="329"/>
        <end position="550"/>
    </location>
</feature>
<dbReference type="InterPro" id="IPR003594">
    <property type="entry name" value="HATPase_dom"/>
</dbReference>
<reference evidence="14" key="1">
    <citation type="submission" date="2018-06" db="EMBL/GenBank/DDBJ databases">
        <authorList>
            <person name="Zhirakovskaya E."/>
        </authorList>
    </citation>
    <scope>NUCLEOTIDE SEQUENCE</scope>
</reference>
<evidence type="ECO:0000256" key="7">
    <source>
        <dbReference type="ARBA" id="ARBA00022989"/>
    </source>
</evidence>
<dbReference type="Gene3D" id="3.30.565.10">
    <property type="entry name" value="Histidine kinase-like ATPase, C-terminal domain"/>
    <property type="match status" value="1"/>
</dbReference>
<evidence type="ECO:0000256" key="9">
    <source>
        <dbReference type="ARBA" id="ARBA00023136"/>
    </source>
</evidence>
<dbReference type="InterPro" id="IPR005467">
    <property type="entry name" value="His_kinase_dom"/>
</dbReference>
<sequence>MKEESRGKFNLKIIFSYLVLAILAIVVGFFIYSEIKIYVSTETANKNDAKLLKTNALLTNLHEAESLSKLSLQSNNQIHFDAYEQKIDSVQLEIGSIKQLTKDVYQKGMLDSLQVLLQQKVENNYALRSLKFRTASNRYIDKALKEFDKIDESFGKFSAENLFSNFEQLSPQVQRSLKKYAALLSENAPANVDDGANAKYIDSILNASRAMLKAAKLKDSKSQRSLAKKEIEVNRVDLELSQQLHNIIIAFEQEVMAKIHNNNRKKQAALKRATRIAGFAALLGFLIVGLFSFLITRDYWKVQSYRVKLEKEKKFSESLLKSRERLISTVSHDLRTPLHTITGYTELMEGTGLSQKQERYLKNVKSASDYVKNLVNDLLDFSKLDGGKLNIEKVPFVAGNLIQETAETLQAIHSNKKIKLHLNIDPKLQKTVLGDPFRIRQILTNLIGNAFKFTEDGHIKITATTLAKRGKSMIVNIEIADTGIGIAKEKQRLIFNEFTQADSDTDKKFGGYGLGLTISKKLTELLKGKLTLESKLNHGSTFTIQLPLEITNKREATPDNSPYLTPKLRMLIIDDDTALLGMLRELGESMGMTVHTFSNFLQVETDSHLAYDLVLTDIQMPQITGFEVLKKLRSGNYKHYKKQPIIAMTGQRNLESEAYISIGFDQVLHKPFSKGELISMLKLLGFETQKPIEKESNTQAEEKESHVYSLKIIHSFLGTNEDAIQEVLQTFLMDTKVNMGLLEEGMLSEDYAQINQVAHRMLPMFRQLKVDSVVPILELLELVENKTMNKGQLLDALAKLRSEVDILTTALENRKVKDPSYSD</sequence>
<feature type="domain" description="HPt" evidence="13">
    <location>
        <begin position="720"/>
        <end position="814"/>
    </location>
</feature>
<keyword evidence="14" id="KW-0418">Kinase</keyword>